<proteinExistence type="predicted"/>
<dbReference type="SUPFAM" id="SSF50978">
    <property type="entry name" value="WD40 repeat-like"/>
    <property type="match status" value="1"/>
</dbReference>
<organism evidence="2 3">
    <name type="scientific">Parelaphostrongylus tenuis</name>
    <name type="common">Meningeal worm</name>
    <dbReference type="NCBI Taxonomy" id="148309"/>
    <lineage>
        <taxon>Eukaryota</taxon>
        <taxon>Metazoa</taxon>
        <taxon>Ecdysozoa</taxon>
        <taxon>Nematoda</taxon>
        <taxon>Chromadorea</taxon>
        <taxon>Rhabditida</taxon>
        <taxon>Rhabditina</taxon>
        <taxon>Rhabditomorpha</taxon>
        <taxon>Strongyloidea</taxon>
        <taxon>Metastrongylidae</taxon>
        <taxon>Parelaphostrongylus</taxon>
    </lineage>
</organism>
<dbReference type="InterPro" id="IPR015943">
    <property type="entry name" value="WD40/YVTN_repeat-like_dom_sf"/>
</dbReference>
<dbReference type="Gene3D" id="2.130.10.10">
    <property type="entry name" value="YVTN repeat-like/Quinoprotein amine dehydrogenase"/>
    <property type="match status" value="2"/>
</dbReference>
<dbReference type="GO" id="GO:0043161">
    <property type="term" value="P:proteasome-mediated ubiquitin-dependent protein catabolic process"/>
    <property type="evidence" value="ECO:0007669"/>
    <property type="project" value="TreeGrafter"/>
</dbReference>
<evidence type="ECO:0000313" key="2">
    <source>
        <dbReference type="EMBL" id="KAJ1347376.1"/>
    </source>
</evidence>
<gene>
    <name evidence="2" type="ORF">KIN20_002408</name>
</gene>
<protein>
    <submittedName>
        <fullName evidence="2">Uncharacterized protein</fullName>
    </submittedName>
</protein>
<sequence length="302" mass="35063">MDQVPHSQSRYYYEGSDVIAVPTRWTRDFTWGFAWKRTHLDLESMSEVAMINYAHYGAANTVCYDDTHPHLLYTGGADGHVKVYDRRALGEFDDQPVGVFAGHENLITYIDARGDGRYLISNSMDNSIKLWDLRRFCGCETMQETVECVRQQPWEYSWQSILCAKKSTLKKDTSVLTFRGHTVDHRSVRAKFSPRRTGRRYIYTGSERGQVVVYDILASSPSEVAVFDPGLDPVHCRLYNYMRALRDVDWNPTTNEIVTVEWNGVTLIWKWDKFYINFRPGVENRSDAKNIREESCEPVVKR</sequence>
<dbReference type="InterPro" id="IPR036322">
    <property type="entry name" value="WD40_repeat_dom_sf"/>
</dbReference>
<dbReference type="PANTHER" id="PTHR19847:SF7">
    <property type="entry name" value="DDB1- AND CUL4-ASSOCIATED FACTOR 11"/>
    <property type="match status" value="1"/>
</dbReference>
<comment type="caution">
    <text evidence="2">The sequence shown here is derived from an EMBL/GenBank/DDBJ whole genome shotgun (WGS) entry which is preliminary data.</text>
</comment>
<dbReference type="PROSITE" id="PS50294">
    <property type="entry name" value="WD_REPEATS_REGION"/>
    <property type="match status" value="1"/>
</dbReference>
<dbReference type="EMBL" id="JAHQIW010000304">
    <property type="protein sequence ID" value="KAJ1347376.1"/>
    <property type="molecule type" value="Genomic_DNA"/>
</dbReference>
<dbReference type="InterPro" id="IPR001680">
    <property type="entry name" value="WD40_rpt"/>
</dbReference>
<evidence type="ECO:0000313" key="3">
    <source>
        <dbReference type="Proteomes" id="UP001196413"/>
    </source>
</evidence>
<dbReference type="InterPro" id="IPR051859">
    <property type="entry name" value="DCAF"/>
</dbReference>
<dbReference type="PROSITE" id="PS50082">
    <property type="entry name" value="WD_REPEATS_2"/>
    <property type="match status" value="1"/>
</dbReference>
<dbReference type="GO" id="GO:0080008">
    <property type="term" value="C:Cul4-RING E3 ubiquitin ligase complex"/>
    <property type="evidence" value="ECO:0007669"/>
    <property type="project" value="TreeGrafter"/>
</dbReference>
<feature type="repeat" description="WD" evidence="1">
    <location>
        <begin position="100"/>
        <end position="134"/>
    </location>
</feature>
<dbReference type="SMART" id="SM00320">
    <property type="entry name" value="WD40"/>
    <property type="match status" value="4"/>
</dbReference>
<evidence type="ECO:0000256" key="1">
    <source>
        <dbReference type="PROSITE-ProRule" id="PRU00221"/>
    </source>
</evidence>
<reference evidence="2" key="1">
    <citation type="submission" date="2021-06" db="EMBL/GenBank/DDBJ databases">
        <title>Parelaphostrongylus tenuis whole genome reference sequence.</title>
        <authorList>
            <person name="Garwood T.J."/>
            <person name="Larsen P.A."/>
            <person name="Fountain-Jones N.M."/>
            <person name="Garbe J.R."/>
            <person name="Macchietto M.G."/>
            <person name="Kania S.A."/>
            <person name="Gerhold R.W."/>
            <person name="Richards J.E."/>
            <person name="Wolf T.M."/>
        </authorList>
    </citation>
    <scope>NUCLEOTIDE SEQUENCE</scope>
    <source>
        <strain evidence="2">MNPRO001-30</strain>
        <tissue evidence="2">Meninges</tissue>
    </source>
</reference>
<keyword evidence="3" id="KW-1185">Reference proteome</keyword>
<dbReference type="Proteomes" id="UP001196413">
    <property type="component" value="Unassembled WGS sequence"/>
</dbReference>
<name>A0AAD5ME61_PARTN</name>
<dbReference type="PANTHER" id="PTHR19847">
    <property type="entry name" value="DDB1- AND CUL4-ASSOCIATED FACTOR 11"/>
    <property type="match status" value="1"/>
</dbReference>
<accession>A0AAD5ME61</accession>
<dbReference type="Pfam" id="PF00400">
    <property type="entry name" value="WD40"/>
    <property type="match status" value="2"/>
</dbReference>
<dbReference type="AlphaFoldDB" id="A0AAD5ME61"/>
<keyword evidence="1" id="KW-0853">WD repeat</keyword>